<keyword evidence="3 7" id="KW-0058">Aromatic hydrocarbons catabolism</keyword>
<feature type="domain" description="FAD/NAD(P)-binding" evidence="8">
    <location>
        <begin position="5"/>
        <end position="309"/>
    </location>
</feature>
<comment type="similarity">
    <text evidence="7">Belongs to the bacterial ring-hydroxylating dioxygenase ferredoxin reductase family.</text>
</comment>
<dbReference type="SUPFAM" id="SSF55424">
    <property type="entry name" value="FAD/NAD-linked reductases, dimerisation (C-terminal) domain"/>
    <property type="match status" value="1"/>
</dbReference>
<keyword evidence="6 7" id="KW-0520">NAD</keyword>
<protein>
    <recommendedName>
        <fullName evidence="7">3-phenylpropionate/cinnamic acid dioxygenase ferredoxin--NAD(+) reductase component</fullName>
        <ecNumber evidence="7">1.18.1.3</ecNumber>
    </recommendedName>
</protein>
<evidence type="ECO:0000256" key="4">
    <source>
        <dbReference type="ARBA" id="ARBA00022827"/>
    </source>
</evidence>
<evidence type="ECO:0000256" key="7">
    <source>
        <dbReference type="HAMAP-Rule" id="MF_01651"/>
    </source>
</evidence>
<organism evidence="10 11">
    <name type="scientific">Shigella flexneri serotype 5a (strain M90T)</name>
    <dbReference type="NCBI Taxonomy" id="1086030"/>
    <lineage>
        <taxon>Bacteria</taxon>
        <taxon>Pseudomonadati</taxon>
        <taxon>Pseudomonadota</taxon>
        <taxon>Gammaproteobacteria</taxon>
        <taxon>Enterobacterales</taxon>
        <taxon>Enterobacteriaceae</taxon>
        <taxon>Shigella</taxon>
    </lineage>
</organism>
<evidence type="ECO:0000313" key="11">
    <source>
        <dbReference type="Proteomes" id="UP000296678"/>
    </source>
</evidence>
<dbReference type="InterPro" id="IPR050446">
    <property type="entry name" value="FAD-oxidoreductase/Apoptosis"/>
</dbReference>
<dbReference type="PRINTS" id="PR00411">
    <property type="entry name" value="PNDRDTASEI"/>
</dbReference>
<dbReference type="EC" id="1.18.1.3" evidence="7"/>
<gene>
    <name evidence="7" type="primary">hcaD</name>
    <name evidence="10" type="ORF">EKN05_002860</name>
</gene>
<comment type="subunit">
    <text evidence="7">This dioxygenase system consists of four proteins: the two subunits of the hydroxylase component (HcaE and HcaF), a ferredoxin (HcaC) and a ferredoxin reductase (HcaD).</text>
</comment>
<evidence type="ECO:0000256" key="1">
    <source>
        <dbReference type="ARBA" id="ARBA00001974"/>
    </source>
</evidence>
<dbReference type="PRINTS" id="PR00368">
    <property type="entry name" value="FADPNR"/>
</dbReference>
<dbReference type="HAMAP" id="MF_01651">
    <property type="entry name" value="HcaD"/>
    <property type="match status" value="1"/>
</dbReference>
<keyword evidence="10" id="KW-0223">Dioxygenase</keyword>
<dbReference type="Proteomes" id="UP000296678">
    <property type="component" value="Chromosome"/>
</dbReference>
<dbReference type="InterPro" id="IPR053382">
    <property type="entry name" value="Ring-hydroxylating_dioxygenase"/>
</dbReference>
<dbReference type="NCBIfam" id="NF042949">
    <property type="entry name" value="3PPDioc_HcaD"/>
    <property type="match status" value="1"/>
</dbReference>
<accession>A0A4V1CTJ4</accession>
<comment type="cofactor">
    <cofactor evidence="1 7">
        <name>FAD</name>
        <dbReference type="ChEBI" id="CHEBI:57692"/>
    </cofactor>
</comment>
<dbReference type="EMBL" id="CP037923">
    <property type="protein sequence ID" value="QCC30819.1"/>
    <property type="molecule type" value="Genomic_DNA"/>
</dbReference>
<keyword evidence="5 7" id="KW-0560">Oxidoreductase</keyword>
<dbReference type="InterPro" id="IPR016156">
    <property type="entry name" value="FAD/NAD-linked_Rdtase_dimer_sf"/>
</dbReference>
<dbReference type="SUPFAM" id="SSF51905">
    <property type="entry name" value="FAD/NAD(P)-binding domain"/>
    <property type="match status" value="1"/>
</dbReference>
<dbReference type="AlphaFoldDB" id="A0A4V1CTJ4"/>
<keyword evidence="4 7" id="KW-0274">FAD</keyword>
<dbReference type="GO" id="GO:0008695">
    <property type="term" value="F:3-phenylpropionate dioxygenase activity"/>
    <property type="evidence" value="ECO:0007669"/>
    <property type="project" value="UniProtKB-UniRule"/>
</dbReference>
<name>A0A4V1CTJ4_SHIFM</name>
<comment type="catalytic activity">
    <reaction evidence="7">
        <text>2 reduced [2Fe-2S]-[ferredoxin] + NAD(+) + H(+) = 2 oxidized [2Fe-2S]-[ferredoxin] + NADH</text>
        <dbReference type="Rhea" id="RHEA:16521"/>
        <dbReference type="Rhea" id="RHEA-COMP:10000"/>
        <dbReference type="Rhea" id="RHEA-COMP:10001"/>
        <dbReference type="ChEBI" id="CHEBI:15378"/>
        <dbReference type="ChEBI" id="CHEBI:33737"/>
        <dbReference type="ChEBI" id="CHEBI:33738"/>
        <dbReference type="ChEBI" id="CHEBI:57540"/>
        <dbReference type="ChEBI" id="CHEBI:57945"/>
        <dbReference type="EC" id="1.18.1.3"/>
    </reaction>
</comment>
<proteinExistence type="inferred from homology"/>
<dbReference type="Pfam" id="PF14759">
    <property type="entry name" value="Reductase_C"/>
    <property type="match status" value="1"/>
</dbReference>
<dbReference type="Pfam" id="PF07992">
    <property type="entry name" value="Pyr_redox_2"/>
    <property type="match status" value="1"/>
</dbReference>
<dbReference type="PANTHER" id="PTHR43557">
    <property type="entry name" value="APOPTOSIS-INDUCING FACTOR 1"/>
    <property type="match status" value="1"/>
</dbReference>
<dbReference type="SMR" id="A0A4V1CTJ4"/>
<dbReference type="FunFam" id="3.30.390.30:FF:000010">
    <property type="entry name" value="3-phenylpropionate/cinnamic acid dioxygenase ferredoxin--NAD(+) reductase component"/>
    <property type="match status" value="1"/>
</dbReference>
<keyword evidence="2 7" id="KW-0285">Flavoprotein</keyword>
<dbReference type="NCBIfam" id="NF007286">
    <property type="entry name" value="PRK09754.1"/>
    <property type="match status" value="1"/>
</dbReference>
<evidence type="ECO:0000259" key="8">
    <source>
        <dbReference type="Pfam" id="PF07992"/>
    </source>
</evidence>
<evidence type="ECO:0000256" key="3">
    <source>
        <dbReference type="ARBA" id="ARBA00022797"/>
    </source>
</evidence>
<dbReference type="GO" id="GO:0016651">
    <property type="term" value="F:oxidoreductase activity, acting on NAD(P)H"/>
    <property type="evidence" value="ECO:0007669"/>
    <property type="project" value="TreeGrafter"/>
</dbReference>
<evidence type="ECO:0000256" key="5">
    <source>
        <dbReference type="ARBA" id="ARBA00023002"/>
    </source>
</evidence>
<feature type="binding site" evidence="7">
    <location>
        <begin position="5"/>
        <end position="36"/>
    </location>
    <ligand>
        <name>FAD</name>
        <dbReference type="ChEBI" id="CHEBI:57692"/>
    </ligand>
</feature>
<dbReference type="InterPro" id="IPR023753">
    <property type="entry name" value="FAD/NAD-binding_dom"/>
</dbReference>
<dbReference type="Gene3D" id="3.30.390.30">
    <property type="match status" value="1"/>
</dbReference>
<evidence type="ECO:0000256" key="2">
    <source>
        <dbReference type="ARBA" id="ARBA00022630"/>
    </source>
</evidence>
<sequence>MKEKTIIIVGGGQAAAMAAASLRQQGFTGELHLFSDERHLPYERPPLSKSMLLEDSPQLQQVLPANWWQENNVHLHSGVTIKTLGRDTRELVLTNGESWHWDQLFIATGAAARPLPLLDALGERCFTLHHAGDAARLREVLQPERSVVIVGAGTIGLELAASATQRSAAQRSAAQRRCKVTVIELAATVMGRNAPPPVQRYLLQRHQQAGVRILLNNAIEHVVDGEKVELTLQSGETLQADVVIYGIGISANEQLAREANLDTANGIVIDEACRTCDPAIFAGGDVAITRLDNGALHRCESWENANNQAQIAAAAMLGLPLPLLPPPWFWSDQYSDNLQFIGDMRGDDWLCRGNPETQKAIWFNLQNGVLIGAVTLNQGREIRPIRKWIQSGKTFDAKLLIDENIALKSL</sequence>
<comment type="function">
    <text evidence="7">Part of the multicomponent 3-phenylpropionate dioxygenase, that converts 3-phenylpropionic acid (PP) and cinnamic acid (CI) into 3-phenylpropionate-dihydrodiol (PP-dihydrodiol) and cinnamic acid-dihydrodiol (CI-dihydrodiol), respectively.</text>
</comment>
<reference evidence="11" key="1">
    <citation type="submission" date="2019-03" db="EMBL/GenBank/DDBJ databases">
        <title>Complete genome sequence and annotation of the laboratory reference strain Shigella flexneri 5a M90T and genome-wide transcription start site determination.</title>
        <authorList>
            <person name="Cervantes-Rivera R."/>
            <person name="Puhar A."/>
        </authorList>
    </citation>
    <scope>NUCLEOTIDE SEQUENCE [LARGE SCALE GENOMIC DNA]</scope>
    <source>
        <strain evidence="11">M90T / Serotype 5a</strain>
    </source>
</reference>
<dbReference type="InterPro" id="IPR028202">
    <property type="entry name" value="Reductase_C"/>
</dbReference>
<evidence type="ECO:0000259" key="9">
    <source>
        <dbReference type="Pfam" id="PF14759"/>
    </source>
</evidence>
<dbReference type="RefSeq" id="WP_000660784.1">
    <property type="nucleotide sequence ID" value="NZ_CM001474.1"/>
</dbReference>
<dbReference type="UniPathway" id="UPA00714"/>
<dbReference type="FunFam" id="3.50.50.60:FF:000088">
    <property type="entry name" value="3-phenylpropionate/cinnamic acid dioxygenase ferredoxin--NAD(+) reductase component"/>
    <property type="match status" value="1"/>
</dbReference>
<dbReference type="PANTHER" id="PTHR43557:SF2">
    <property type="entry name" value="RIESKE DOMAIN-CONTAINING PROTEIN-RELATED"/>
    <property type="match status" value="1"/>
</dbReference>
<comment type="pathway">
    <text evidence="7">Aromatic compound metabolism; 3-phenylpropanoate degradation.</text>
</comment>
<dbReference type="InterPro" id="IPR023744">
    <property type="entry name" value="HcaD"/>
</dbReference>
<dbReference type="GO" id="GO:0019380">
    <property type="term" value="P:3-phenylpropionate catabolic process"/>
    <property type="evidence" value="ECO:0007669"/>
    <property type="project" value="UniProtKB-UniRule"/>
</dbReference>
<feature type="domain" description="Reductase C-terminal" evidence="9">
    <location>
        <begin position="328"/>
        <end position="410"/>
    </location>
</feature>
<dbReference type="GO" id="GO:0005737">
    <property type="term" value="C:cytoplasm"/>
    <property type="evidence" value="ECO:0007669"/>
    <property type="project" value="TreeGrafter"/>
</dbReference>
<dbReference type="InterPro" id="IPR036188">
    <property type="entry name" value="FAD/NAD-bd_sf"/>
</dbReference>
<comment type="caution">
    <text evidence="7">Lacks conserved residue(s) required for the propagation of feature annotation.</text>
</comment>
<dbReference type="Gene3D" id="3.50.50.60">
    <property type="entry name" value="FAD/NAD(P)-binding domain"/>
    <property type="match status" value="2"/>
</dbReference>
<evidence type="ECO:0000313" key="10">
    <source>
        <dbReference type="EMBL" id="QCC30819.1"/>
    </source>
</evidence>
<dbReference type="GO" id="GO:0008860">
    <property type="term" value="F:ferredoxin-NAD+ reductase activity"/>
    <property type="evidence" value="ECO:0007669"/>
    <property type="project" value="UniProtKB-EC"/>
</dbReference>
<evidence type="ECO:0000256" key="6">
    <source>
        <dbReference type="ARBA" id="ARBA00023027"/>
    </source>
</evidence>